<evidence type="ECO:0000313" key="3">
    <source>
        <dbReference type="Proteomes" id="UP001249291"/>
    </source>
</evidence>
<name>A0ABU1HUR3_9MICO</name>
<gene>
    <name evidence="2" type="ORF">QE375_002593</name>
</gene>
<feature type="compositionally biased region" description="Low complexity" evidence="1">
    <location>
        <begin position="1"/>
        <end position="21"/>
    </location>
</feature>
<evidence type="ECO:0000256" key="1">
    <source>
        <dbReference type="SAM" id="MobiDB-lite"/>
    </source>
</evidence>
<protein>
    <submittedName>
        <fullName evidence="2">Uncharacterized protein</fullName>
    </submittedName>
</protein>
<sequence>MTTAVTACTPATPQPTETTVTNGTAEKHGDGVLRTDLAPIAKRYPQLSAAESVEWMGGTTGSSDIGPTTYWVDVVATLPESEIEALRSAGGLEQIDPPVLVPGMASKVPAGPFEGSPELDALFSAAGYSASVAIDAATRTVVLTGLFE</sequence>
<feature type="region of interest" description="Disordered" evidence="1">
    <location>
        <begin position="1"/>
        <end position="30"/>
    </location>
</feature>
<reference evidence="2 3" key="1">
    <citation type="submission" date="2023-08" db="EMBL/GenBank/DDBJ databases">
        <title>Functional and genomic diversity of the sorghum phyllosphere microbiome.</title>
        <authorList>
            <person name="Shade A."/>
        </authorList>
    </citation>
    <scope>NUCLEOTIDE SEQUENCE [LARGE SCALE GENOMIC DNA]</scope>
    <source>
        <strain evidence="2 3">SORGH_AS_0445</strain>
    </source>
</reference>
<evidence type="ECO:0000313" key="2">
    <source>
        <dbReference type="EMBL" id="MDR6143039.1"/>
    </source>
</evidence>
<proteinExistence type="predicted"/>
<accession>A0ABU1HUR3</accession>
<comment type="caution">
    <text evidence="2">The sequence shown here is derived from an EMBL/GenBank/DDBJ whole genome shotgun (WGS) entry which is preliminary data.</text>
</comment>
<dbReference type="EMBL" id="JAVIZQ010000001">
    <property type="protein sequence ID" value="MDR6143039.1"/>
    <property type="molecule type" value="Genomic_DNA"/>
</dbReference>
<keyword evidence="3" id="KW-1185">Reference proteome</keyword>
<organism evidence="2 3">
    <name type="scientific">Microbacterium foliorum</name>
    <dbReference type="NCBI Taxonomy" id="104336"/>
    <lineage>
        <taxon>Bacteria</taxon>
        <taxon>Bacillati</taxon>
        <taxon>Actinomycetota</taxon>
        <taxon>Actinomycetes</taxon>
        <taxon>Micrococcales</taxon>
        <taxon>Microbacteriaceae</taxon>
        <taxon>Microbacterium</taxon>
    </lineage>
</organism>
<dbReference type="Proteomes" id="UP001249291">
    <property type="component" value="Unassembled WGS sequence"/>
</dbReference>